<evidence type="ECO:0000313" key="4">
    <source>
        <dbReference type="Proteomes" id="UP001500067"/>
    </source>
</evidence>
<dbReference type="Gene3D" id="2.160.10.10">
    <property type="entry name" value="Hexapeptide repeat proteins"/>
    <property type="match status" value="1"/>
</dbReference>
<dbReference type="EMBL" id="BAABFA010000019">
    <property type="protein sequence ID" value="GAA4468816.1"/>
    <property type="molecule type" value="Genomic_DNA"/>
</dbReference>
<evidence type="ECO:0000256" key="1">
    <source>
        <dbReference type="ARBA" id="ARBA00022679"/>
    </source>
</evidence>
<keyword evidence="4" id="KW-1185">Reference proteome</keyword>
<evidence type="ECO:0000256" key="2">
    <source>
        <dbReference type="ARBA" id="ARBA00023315"/>
    </source>
</evidence>
<dbReference type="NCBIfam" id="TIGR03991">
    <property type="entry name" value="alt_bact_glmU"/>
    <property type="match status" value="1"/>
</dbReference>
<dbReference type="Proteomes" id="UP001500067">
    <property type="component" value="Unassembled WGS sequence"/>
</dbReference>
<dbReference type="RefSeq" id="WP_345084176.1">
    <property type="nucleotide sequence ID" value="NZ_BAABFA010000019.1"/>
</dbReference>
<sequence>MHHILFDSATQRADLLPFTHTRPVADIRCGILTMRERWERYLGTSTGTLTEAYLQELYPANGHKGMFINGSVFATAALVQAIKELGPGQALVKGDVVIAAHTIEMVTYAALEIYVEDEMEHLAYDGEIMQVRNIWDIFSLNDKAIAADFALLTAGRKSAPTPAGVTVTGDKLFIEEGANIYAGCIINATTGPVYIGKDAEILEGTLIRGPLAVCEHGVLKMGAKVYGATTIGPGSKAGGEINNAVFFANSNKAHDGYLGNAVIGEWCNLGADTNCSNLKNNYDVVKVRHEASGKDISTGLIFCGLMMGDHSKCGINTMFNTGTVVGPACNIYGGGFPDKYIPSFSWGGSDGFVPHTFDKAMATAERVYARRSKKMSSAERTMYQYIYDNR</sequence>
<dbReference type="SUPFAM" id="SSF51161">
    <property type="entry name" value="Trimeric LpxA-like enzymes"/>
    <property type="match status" value="1"/>
</dbReference>
<dbReference type="InterPro" id="IPR050065">
    <property type="entry name" value="GlmU-like"/>
</dbReference>
<gene>
    <name evidence="3" type="ORF">GCM10023093_27140</name>
</gene>
<dbReference type="Pfam" id="PF13562">
    <property type="entry name" value="NTP_transf_4"/>
    <property type="match status" value="1"/>
</dbReference>
<dbReference type="InterPro" id="IPR011004">
    <property type="entry name" value="Trimer_LpxA-like_sf"/>
</dbReference>
<keyword evidence="2" id="KW-0012">Acyltransferase</keyword>
<dbReference type="PANTHER" id="PTHR43584">
    <property type="entry name" value="NUCLEOTIDYL TRANSFERASE"/>
    <property type="match status" value="1"/>
</dbReference>
<comment type="caution">
    <text evidence="3">The sequence shown here is derived from an EMBL/GenBank/DDBJ whole genome shotgun (WGS) entry which is preliminary data.</text>
</comment>
<protein>
    <submittedName>
        <fullName evidence="3">GlmU family protein</fullName>
    </submittedName>
</protein>
<name>A0ABP8NKH4_9BACT</name>
<reference evidence="4" key="1">
    <citation type="journal article" date="2019" name="Int. J. Syst. Evol. Microbiol.">
        <title>The Global Catalogue of Microorganisms (GCM) 10K type strain sequencing project: providing services to taxonomists for standard genome sequencing and annotation.</title>
        <authorList>
            <consortium name="The Broad Institute Genomics Platform"/>
            <consortium name="The Broad Institute Genome Sequencing Center for Infectious Disease"/>
            <person name="Wu L."/>
            <person name="Ma J."/>
        </authorList>
    </citation>
    <scope>NUCLEOTIDE SEQUENCE [LARGE SCALE GENOMIC DNA]</scope>
    <source>
        <strain evidence="4">JCM 32105</strain>
    </source>
</reference>
<accession>A0ABP8NKH4</accession>
<proteinExistence type="predicted"/>
<dbReference type="InterPro" id="IPR023917">
    <property type="entry name" value="Bifunctiontional_GlmU_bac-type"/>
</dbReference>
<dbReference type="PANTHER" id="PTHR43584:SF9">
    <property type="entry name" value="TRANSFERASE HEXAPEPTIDE REPEAT CONTAINING PROTEIN"/>
    <property type="match status" value="1"/>
</dbReference>
<organism evidence="3 4">
    <name type="scientific">Nemorincola caseinilytica</name>
    <dbReference type="NCBI Taxonomy" id="2054315"/>
    <lineage>
        <taxon>Bacteria</taxon>
        <taxon>Pseudomonadati</taxon>
        <taxon>Bacteroidota</taxon>
        <taxon>Chitinophagia</taxon>
        <taxon>Chitinophagales</taxon>
        <taxon>Chitinophagaceae</taxon>
        <taxon>Nemorincola</taxon>
    </lineage>
</organism>
<keyword evidence="1" id="KW-0808">Transferase</keyword>
<evidence type="ECO:0000313" key="3">
    <source>
        <dbReference type="EMBL" id="GAA4468816.1"/>
    </source>
</evidence>